<keyword evidence="2" id="KW-1185">Reference proteome</keyword>
<dbReference type="EMBL" id="JAMKFE010000014">
    <property type="protein sequence ID" value="MCM5681777.1"/>
    <property type="molecule type" value="Genomic_DNA"/>
</dbReference>
<protein>
    <submittedName>
        <fullName evidence="1">Gamma-glutamylcyclotransferase</fullName>
    </submittedName>
</protein>
<sequence length="150" mass="16688">MEQKEQVARQIAVFFYGSFIRRDVMARGGLVPDRIEVARLSGFEIHICPHACIAPSDQHSIYGILVWATHDQLRRMYSMDGVGVFLPEAVLVETANGCTRPAMCYIPPARGDEPADVEYLDHLIAAGREHGFPTWYLERLATLGESSPAA</sequence>
<accession>A0ABT0YSR0</accession>
<dbReference type="Proteomes" id="UP001165541">
    <property type="component" value="Unassembled WGS sequence"/>
</dbReference>
<dbReference type="RefSeq" id="WP_251780260.1">
    <property type="nucleotide sequence ID" value="NZ_JAMKFE010000014.1"/>
</dbReference>
<proteinExistence type="predicted"/>
<evidence type="ECO:0000313" key="1">
    <source>
        <dbReference type="EMBL" id="MCM5681777.1"/>
    </source>
</evidence>
<dbReference type="SUPFAM" id="SSF110857">
    <property type="entry name" value="Gamma-glutamyl cyclotransferase-like"/>
    <property type="match status" value="1"/>
</dbReference>
<dbReference type="CDD" id="cd06661">
    <property type="entry name" value="GGCT_like"/>
    <property type="match status" value="1"/>
</dbReference>
<dbReference type="Gene3D" id="3.10.490.10">
    <property type="entry name" value="Gamma-glutamyl cyclotransferase-like"/>
    <property type="match status" value="1"/>
</dbReference>
<comment type="caution">
    <text evidence="1">The sequence shown here is derived from an EMBL/GenBank/DDBJ whole genome shotgun (WGS) entry which is preliminary data.</text>
</comment>
<name>A0ABT0YSR0_9BURK</name>
<evidence type="ECO:0000313" key="2">
    <source>
        <dbReference type="Proteomes" id="UP001165541"/>
    </source>
</evidence>
<reference evidence="1" key="1">
    <citation type="submission" date="2022-05" db="EMBL/GenBank/DDBJ databases">
        <title>Schlegelella sp. nov., isolated from mangrove soil.</title>
        <authorList>
            <person name="Liu Y."/>
            <person name="Ge X."/>
            <person name="Liu W."/>
        </authorList>
    </citation>
    <scope>NUCLEOTIDE SEQUENCE</scope>
    <source>
        <strain evidence="1">S2-27</strain>
    </source>
</reference>
<dbReference type="InterPro" id="IPR036568">
    <property type="entry name" value="GGCT-like_sf"/>
</dbReference>
<gene>
    <name evidence="1" type="ORF">M8A51_19795</name>
</gene>
<organism evidence="1 2">
    <name type="scientific">Caldimonas mangrovi</name>
    <dbReference type="NCBI Taxonomy" id="2944811"/>
    <lineage>
        <taxon>Bacteria</taxon>
        <taxon>Pseudomonadati</taxon>
        <taxon>Pseudomonadota</taxon>
        <taxon>Betaproteobacteria</taxon>
        <taxon>Burkholderiales</taxon>
        <taxon>Sphaerotilaceae</taxon>
        <taxon>Caldimonas</taxon>
    </lineage>
</organism>
<dbReference type="InterPro" id="IPR013024">
    <property type="entry name" value="GGCT-like"/>
</dbReference>